<dbReference type="EMBL" id="JAGZZP010000010">
    <property type="protein sequence ID" value="MBS6535375.1"/>
    <property type="molecule type" value="Genomic_DNA"/>
</dbReference>
<evidence type="ECO:0000313" key="4">
    <source>
        <dbReference type="Proteomes" id="UP000748991"/>
    </source>
</evidence>
<dbReference type="SUPFAM" id="SSF158499">
    <property type="entry name" value="DnaD domain-like"/>
    <property type="match status" value="1"/>
</dbReference>
<protein>
    <submittedName>
        <fullName evidence="3">DnaD domain protein</fullName>
    </submittedName>
</protein>
<organism evidence="3 4">
    <name type="scientific">Peptoniphilus harei</name>
    <dbReference type="NCBI Taxonomy" id="54005"/>
    <lineage>
        <taxon>Bacteria</taxon>
        <taxon>Bacillati</taxon>
        <taxon>Bacillota</taxon>
        <taxon>Tissierellia</taxon>
        <taxon>Tissierellales</taxon>
        <taxon>Peptoniphilaceae</taxon>
        <taxon>Peptoniphilus</taxon>
    </lineage>
</organism>
<evidence type="ECO:0000259" key="2">
    <source>
        <dbReference type="Pfam" id="PF07261"/>
    </source>
</evidence>
<evidence type="ECO:0000256" key="1">
    <source>
        <dbReference type="ARBA" id="ARBA00093462"/>
    </source>
</evidence>
<dbReference type="AlphaFoldDB" id="A0A943SNX3"/>
<proteinExistence type="inferred from homology"/>
<gene>
    <name evidence="3" type="ORF">KH327_06045</name>
</gene>
<reference evidence="3" key="1">
    <citation type="submission" date="2021-02" db="EMBL/GenBank/DDBJ databases">
        <title>Infant gut strain persistence is associated with maternal origin, phylogeny, and functional potential including surface adhesion and iron acquisition.</title>
        <authorList>
            <person name="Lou Y.C."/>
        </authorList>
    </citation>
    <scope>NUCLEOTIDE SEQUENCE</scope>
    <source>
        <strain evidence="3">L3_060_052G1_dasL3_060_052G1_concoct_1</strain>
    </source>
</reference>
<comment type="caution">
    <text evidence="3">The sequence shown here is derived from an EMBL/GenBank/DDBJ whole genome shotgun (WGS) entry which is preliminary data.</text>
</comment>
<dbReference type="Proteomes" id="UP000748991">
    <property type="component" value="Unassembled WGS sequence"/>
</dbReference>
<feature type="domain" description="DnaB/C C-terminal" evidence="2">
    <location>
        <begin position="94"/>
        <end position="163"/>
    </location>
</feature>
<dbReference type="Pfam" id="PF07261">
    <property type="entry name" value="DnaB_2"/>
    <property type="match status" value="1"/>
</dbReference>
<name>A0A943SNX3_9FIRM</name>
<dbReference type="RefSeq" id="WP_278637950.1">
    <property type="nucleotide sequence ID" value="NZ_JAGZZP010000010.1"/>
</dbReference>
<comment type="similarity">
    <text evidence="1">Belongs to the DnaB/DnaD family.</text>
</comment>
<evidence type="ECO:0000313" key="3">
    <source>
        <dbReference type="EMBL" id="MBS6535375.1"/>
    </source>
</evidence>
<accession>A0A943SNX3</accession>
<sequence>MTLEELFLQINVDEKTKNFLEDLIIRLKIDPDLIFFIYQQLNLKNIPAKLSYVENLAENLSKKGFCNKDVALYYFNEKNKNKGKPASFSLVKSKLEKEFNRELSKTEENKLKRIRFEYNISYPLLIYAIDTAVAGNHLSVSYIEGVVKRLKKNNINNMDDLIEFFAIGKKLKK</sequence>
<dbReference type="Gene3D" id="1.10.10.630">
    <property type="entry name" value="DnaD domain-like"/>
    <property type="match status" value="1"/>
</dbReference>
<dbReference type="InterPro" id="IPR034829">
    <property type="entry name" value="DnaD-like_sf"/>
</dbReference>
<dbReference type="InterPro" id="IPR006343">
    <property type="entry name" value="DnaB/C_C"/>
</dbReference>